<dbReference type="AlphaFoldDB" id="A0AAV1U949"/>
<reference evidence="1" key="1">
    <citation type="submission" date="2024-01" db="EMBL/GenBank/DDBJ databases">
        <authorList>
            <person name="Webb A."/>
        </authorList>
    </citation>
    <scope>NUCLEOTIDE SEQUENCE</scope>
    <source>
        <strain evidence="1">Pm1</strain>
    </source>
</reference>
<accession>A0AAV1U949</accession>
<gene>
    <name evidence="1" type="ORF">PM001_LOCUS14998</name>
</gene>
<dbReference type="Proteomes" id="UP001162060">
    <property type="component" value="Unassembled WGS sequence"/>
</dbReference>
<evidence type="ECO:0008006" key="3">
    <source>
        <dbReference type="Google" id="ProtNLM"/>
    </source>
</evidence>
<dbReference type="InterPro" id="IPR027417">
    <property type="entry name" value="P-loop_NTPase"/>
</dbReference>
<organism evidence="1 2">
    <name type="scientific">Peronospora matthiolae</name>
    <dbReference type="NCBI Taxonomy" id="2874970"/>
    <lineage>
        <taxon>Eukaryota</taxon>
        <taxon>Sar</taxon>
        <taxon>Stramenopiles</taxon>
        <taxon>Oomycota</taxon>
        <taxon>Peronosporomycetes</taxon>
        <taxon>Peronosporales</taxon>
        <taxon>Peronosporaceae</taxon>
        <taxon>Peronospora</taxon>
    </lineage>
</organism>
<evidence type="ECO:0000313" key="1">
    <source>
        <dbReference type="EMBL" id="CAK7929848.1"/>
    </source>
</evidence>
<dbReference type="Gene3D" id="3.40.50.300">
    <property type="entry name" value="P-loop containing nucleotide triphosphate hydrolases"/>
    <property type="match status" value="1"/>
</dbReference>
<name>A0AAV1U949_9STRA</name>
<evidence type="ECO:0000313" key="2">
    <source>
        <dbReference type="Proteomes" id="UP001162060"/>
    </source>
</evidence>
<proteinExistence type="predicted"/>
<sequence>MESDALVTDAIVVGIIKDVIKSSECRHGFILGDFPQAVVQDKKLDEMLTKENTLVDAVVIINVPEKSAN</sequence>
<protein>
    <recommendedName>
        <fullName evidence="3">Adenylate kinase</fullName>
    </recommendedName>
</protein>
<dbReference type="EMBL" id="CAKLBY020000153">
    <property type="protein sequence ID" value="CAK7929848.1"/>
    <property type="molecule type" value="Genomic_DNA"/>
</dbReference>
<dbReference type="Pfam" id="PF00406">
    <property type="entry name" value="ADK"/>
    <property type="match status" value="1"/>
</dbReference>
<comment type="caution">
    <text evidence="1">The sequence shown here is derived from an EMBL/GenBank/DDBJ whole genome shotgun (WGS) entry which is preliminary data.</text>
</comment>